<proteinExistence type="predicted"/>
<gene>
    <name evidence="2" type="ORF">MPRM_27100</name>
</gene>
<keyword evidence="3" id="KW-1185">Reference proteome</keyword>
<dbReference type="AlphaFoldDB" id="A0A7I7YUP1"/>
<organism evidence="2 3">
    <name type="scientific">Mycobacterium parmense</name>
    <dbReference type="NCBI Taxonomy" id="185642"/>
    <lineage>
        <taxon>Bacteria</taxon>
        <taxon>Bacillati</taxon>
        <taxon>Actinomycetota</taxon>
        <taxon>Actinomycetes</taxon>
        <taxon>Mycobacteriales</taxon>
        <taxon>Mycobacteriaceae</taxon>
        <taxon>Mycobacterium</taxon>
        <taxon>Mycobacterium simiae complex</taxon>
    </lineage>
</organism>
<dbReference type="RefSeq" id="WP_085267726.1">
    <property type="nucleotide sequence ID" value="NZ_AP022614.1"/>
</dbReference>
<name>A0A7I7YUP1_9MYCO</name>
<accession>A0A7I7YUP1</accession>
<reference evidence="2 3" key="1">
    <citation type="journal article" date="2019" name="Emerg. Microbes Infect.">
        <title>Comprehensive subspecies identification of 175 nontuberculous mycobacteria species based on 7547 genomic profiles.</title>
        <authorList>
            <person name="Matsumoto Y."/>
            <person name="Kinjo T."/>
            <person name="Motooka D."/>
            <person name="Nabeya D."/>
            <person name="Jung N."/>
            <person name="Uechi K."/>
            <person name="Horii T."/>
            <person name="Iida T."/>
            <person name="Fujita J."/>
            <person name="Nakamura S."/>
        </authorList>
    </citation>
    <scope>NUCLEOTIDE SEQUENCE [LARGE SCALE GENOMIC DNA]</scope>
    <source>
        <strain evidence="2 3">JCM 14742</strain>
    </source>
</reference>
<sequence length="351" mass="38443">MTTLVRYHPRGIDIDLAELPAGLYNEIVSQHGQIDPPPAAPVLTCLGNGEPMYVYRHHTGRFYARHYPGGNLDGHGHRITTMSDEHRRQAEYTRRAAAEAGLPAVLEKSTGNGTRLDVAVTGLHDVGFEVQRSQLSRARAKIRAVKSFQAGWPTAWVSDTERDPDWADHVPTARLTVRGWDVMPPANSARVIIGQLVRERDRSRASGWWYRREPTAVLLDELAVLMPAGEIVAVATGTKGQVSLAYKEAIEVIDSCAGPGASLWTPEGSTPREREIVQAVTRECAVHPTDRSAVRNPPPLPPASAPPPPSPVLMRSESEVSCSTCQQPLWAPISRDRGVCEACSQRARRGE</sequence>
<dbReference type="OrthoDB" id="3673133at2"/>
<dbReference type="Proteomes" id="UP000467105">
    <property type="component" value="Chromosome"/>
</dbReference>
<evidence type="ECO:0000256" key="1">
    <source>
        <dbReference type="SAM" id="MobiDB-lite"/>
    </source>
</evidence>
<protein>
    <submittedName>
        <fullName evidence="2">Uncharacterized protein</fullName>
    </submittedName>
</protein>
<feature type="compositionally biased region" description="Pro residues" evidence="1">
    <location>
        <begin position="296"/>
        <end position="311"/>
    </location>
</feature>
<dbReference type="EMBL" id="AP022614">
    <property type="protein sequence ID" value="BBZ45429.1"/>
    <property type="molecule type" value="Genomic_DNA"/>
</dbReference>
<evidence type="ECO:0000313" key="2">
    <source>
        <dbReference type="EMBL" id="BBZ45429.1"/>
    </source>
</evidence>
<evidence type="ECO:0000313" key="3">
    <source>
        <dbReference type="Proteomes" id="UP000467105"/>
    </source>
</evidence>
<feature type="region of interest" description="Disordered" evidence="1">
    <location>
        <begin position="287"/>
        <end position="318"/>
    </location>
</feature>